<reference evidence="2 3" key="1">
    <citation type="submission" date="2018-10" db="EMBL/GenBank/DDBJ databases">
        <title>Genome sequencing of Pedobacter jejuensis TNB23.</title>
        <authorList>
            <person name="Cho Y.-J."/>
            <person name="Cho A."/>
            <person name="Kim O.-S."/>
        </authorList>
    </citation>
    <scope>NUCLEOTIDE SEQUENCE [LARGE SCALE GENOMIC DNA]</scope>
    <source>
        <strain evidence="2 3">TNB23</strain>
    </source>
</reference>
<dbReference type="Proteomes" id="UP000274046">
    <property type="component" value="Unassembled WGS sequence"/>
</dbReference>
<evidence type="ECO:0000259" key="1">
    <source>
        <dbReference type="Pfam" id="PF00534"/>
    </source>
</evidence>
<organism evidence="2 3">
    <name type="scientific">Pedobacter jejuensis</name>
    <dbReference type="NCBI Taxonomy" id="1268550"/>
    <lineage>
        <taxon>Bacteria</taxon>
        <taxon>Pseudomonadati</taxon>
        <taxon>Bacteroidota</taxon>
        <taxon>Sphingobacteriia</taxon>
        <taxon>Sphingobacteriales</taxon>
        <taxon>Sphingobacteriaceae</taxon>
        <taxon>Pedobacter</taxon>
    </lineage>
</organism>
<dbReference type="PANTHER" id="PTHR12526">
    <property type="entry name" value="GLYCOSYLTRANSFERASE"/>
    <property type="match status" value="1"/>
</dbReference>
<dbReference type="SUPFAM" id="SSF53756">
    <property type="entry name" value="UDP-Glycosyltransferase/glycogen phosphorylase"/>
    <property type="match status" value="1"/>
</dbReference>
<gene>
    <name evidence="2" type="ORF">D7004_15535</name>
</gene>
<dbReference type="AlphaFoldDB" id="A0A3N0BR83"/>
<name>A0A3N0BR83_9SPHI</name>
<dbReference type="InterPro" id="IPR001296">
    <property type="entry name" value="Glyco_trans_1"/>
</dbReference>
<dbReference type="OrthoDB" id="9801573at2"/>
<keyword evidence="2" id="KW-0808">Transferase</keyword>
<proteinExistence type="predicted"/>
<dbReference type="CDD" id="cd03802">
    <property type="entry name" value="GT4_AviGT4-like"/>
    <property type="match status" value="1"/>
</dbReference>
<dbReference type="GO" id="GO:0016757">
    <property type="term" value="F:glycosyltransferase activity"/>
    <property type="evidence" value="ECO:0007669"/>
    <property type="project" value="InterPro"/>
</dbReference>
<dbReference type="EMBL" id="RBEE01000042">
    <property type="protein sequence ID" value="RNL51132.1"/>
    <property type="molecule type" value="Genomic_DNA"/>
</dbReference>
<feature type="domain" description="Glycosyl transferase family 1" evidence="1">
    <location>
        <begin position="173"/>
        <end position="298"/>
    </location>
</feature>
<dbReference type="Pfam" id="PF00534">
    <property type="entry name" value="Glycos_transf_1"/>
    <property type="match status" value="1"/>
</dbReference>
<sequence length="342" mass="38430">MKIAIIADPELPVPPQYYGGIERIVALLIEGYIRLGHQVSLFAHPDSKTDAKLFPYSGKSSNSSLDIIKNTWIINKELIASTYDLVHNFGRLLYIFPQLPFSIPKVMSYQREPTIAQIKKATKIAKKNTLIFTGCSAYISNQIKAFAPSFAIFNGVNLDLFEFRPNVLSDAPLVFLGRIEPIKGADIAIEVAKRTKRKLIIAGNIPKEHQSYFNNMIKPHLNKCIIYIGEIDDVQKNKVLGNACALLMPVQWNEPFGIVMAEAMACGTPIIGFNKGSVPEIIINDYNGYRCDTIDEMVEATSKINNIDRKLVRKDAEERFSAPVVVAQYLKLYHQLIQQKLN</sequence>
<dbReference type="PANTHER" id="PTHR12526:SF595">
    <property type="entry name" value="BLL5217 PROTEIN"/>
    <property type="match status" value="1"/>
</dbReference>
<protein>
    <submittedName>
        <fullName evidence="2">Glycosyltransferase family 4 protein</fullName>
    </submittedName>
</protein>
<dbReference type="Gene3D" id="3.40.50.2000">
    <property type="entry name" value="Glycogen Phosphorylase B"/>
    <property type="match status" value="2"/>
</dbReference>
<comment type="caution">
    <text evidence="2">The sequence shown here is derived from an EMBL/GenBank/DDBJ whole genome shotgun (WGS) entry which is preliminary data.</text>
</comment>
<dbReference type="RefSeq" id="WP_123206754.1">
    <property type="nucleotide sequence ID" value="NZ_RBEE01000042.1"/>
</dbReference>
<keyword evidence="3" id="KW-1185">Reference proteome</keyword>
<evidence type="ECO:0000313" key="3">
    <source>
        <dbReference type="Proteomes" id="UP000274046"/>
    </source>
</evidence>
<evidence type="ECO:0000313" key="2">
    <source>
        <dbReference type="EMBL" id="RNL51132.1"/>
    </source>
</evidence>
<accession>A0A3N0BR83</accession>